<dbReference type="EMBL" id="CP003098">
    <property type="protein sequence ID" value="AET34202.1"/>
    <property type="molecule type" value="Genomic_DNA"/>
</dbReference>
<evidence type="ECO:0000259" key="5">
    <source>
        <dbReference type="SMART" id="SM01073"/>
    </source>
</evidence>
<dbReference type="OrthoDB" id="386474at2157"/>
<proteinExistence type="predicted"/>
<feature type="domain" description="CDC48 N-terminal subdomain" evidence="5">
    <location>
        <begin position="739"/>
        <end position="824"/>
    </location>
</feature>
<dbReference type="SMART" id="SM01073">
    <property type="entry name" value="CDC48_N"/>
    <property type="match status" value="2"/>
</dbReference>
<dbReference type="InterPro" id="IPR003338">
    <property type="entry name" value="CDC4_N-term_subdom"/>
</dbReference>
<feature type="domain" description="CDC48" evidence="4">
    <location>
        <begin position="653"/>
        <end position="715"/>
    </location>
</feature>
<keyword evidence="2" id="KW-0067">ATP-binding</keyword>
<dbReference type="FunFam" id="2.40.40.20:FF:000007">
    <property type="entry name" value="AAA family ATPase"/>
    <property type="match status" value="2"/>
</dbReference>
<dbReference type="eggNOG" id="arCOG01308">
    <property type="taxonomic scope" value="Archaea"/>
</dbReference>
<organism evidence="6 7">
    <name type="scientific">Pyrobaculum ferrireducens</name>
    <dbReference type="NCBI Taxonomy" id="1104324"/>
    <lineage>
        <taxon>Archaea</taxon>
        <taxon>Thermoproteota</taxon>
        <taxon>Thermoprotei</taxon>
        <taxon>Thermoproteales</taxon>
        <taxon>Thermoproteaceae</taxon>
        <taxon>Pyrobaculum</taxon>
    </lineage>
</organism>
<dbReference type="InterPro" id="IPR029067">
    <property type="entry name" value="CDC48_domain_2-like_sf"/>
</dbReference>
<dbReference type="BioCyc" id="PSP1104324:GJSN-2763-MONOMER"/>
<feature type="domain" description="CDC48 N-terminal subdomain" evidence="5">
    <location>
        <begin position="557"/>
        <end position="642"/>
    </location>
</feature>
<dbReference type="InterPro" id="IPR004201">
    <property type="entry name" value="Cdc48_dom2"/>
</dbReference>
<dbReference type="SMART" id="SM01072">
    <property type="entry name" value="CDC48_2"/>
    <property type="match status" value="2"/>
</dbReference>
<evidence type="ECO:0000256" key="1">
    <source>
        <dbReference type="ARBA" id="ARBA00022741"/>
    </source>
</evidence>
<dbReference type="AlphaFoldDB" id="G7VFJ6"/>
<evidence type="ECO:0000313" key="6">
    <source>
        <dbReference type="EMBL" id="AET34202.1"/>
    </source>
</evidence>
<dbReference type="SUPFAM" id="SSF54585">
    <property type="entry name" value="Cdc48 domain 2-like"/>
    <property type="match status" value="2"/>
</dbReference>
<feature type="region of interest" description="Disordered" evidence="3">
    <location>
        <begin position="522"/>
        <end position="551"/>
    </location>
</feature>
<dbReference type="Gene3D" id="3.10.330.10">
    <property type="match status" value="2"/>
</dbReference>
<dbReference type="InterPro" id="IPR009010">
    <property type="entry name" value="Asp_de-COase-like_dom_sf"/>
</dbReference>
<dbReference type="Gene3D" id="2.40.40.20">
    <property type="match status" value="2"/>
</dbReference>
<dbReference type="HOGENOM" id="CLU_322025_0_0_2"/>
<dbReference type="Pfam" id="PF02933">
    <property type="entry name" value="CDC48_2"/>
    <property type="match status" value="2"/>
</dbReference>
<dbReference type="SUPFAM" id="SSF50692">
    <property type="entry name" value="ADC-like"/>
    <property type="match status" value="2"/>
</dbReference>
<evidence type="ECO:0000313" key="7">
    <source>
        <dbReference type="Proteomes" id="UP000005867"/>
    </source>
</evidence>
<dbReference type="Pfam" id="PF02359">
    <property type="entry name" value="CDC48_N"/>
    <property type="match status" value="2"/>
</dbReference>
<feature type="domain" description="CDC48" evidence="4">
    <location>
        <begin position="838"/>
        <end position="898"/>
    </location>
</feature>
<dbReference type="STRING" id="1104324.P186_2826"/>
<dbReference type="Proteomes" id="UP000005867">
    <property type="component" value="Chromosome"/>
</dbReference>
<evidence type="ECO:0000256" key="2">
    <source>
        <dbReference type="ARBA" id="ARBA00022840"/>
    </source>
</evidence>
<evidence type="ECO:0000259" key="4">
    <source>
        <dbReference type="SMART" id="SM01072"/>
    </source>
</evidence>
<dbReference type="GO" id="GO:0005524">
    <property type="term" value="F:ATP binding"/>
    <property type="evidence" value="ECO:0007669"/>
    <property type="project" value="UniProtKB-KW"/>
</dbReference>
<feature type="compositionally biased region" description="Polar residues" evidence="3">
    <location>
        <begin position="535"/>
        <end position="547"/>
    </location>
</feature>
<sequence>MSCLPSSGDQYLISAVARWRGGVPDFSELSYIARLYIEEALREGCGVDERLLSYIASRIKGILDLNRVKASEEEVLSAVKTAARAGVLAPRPHVDVPRGRAGRRRVVLSHDVYIMLQSYVGGGPCAYLERAVERLGTGEVAVLLRSWGVEETCDEGVNRVLKELAPWDTADLELVVEDGELVVPGAAVVNVLSRAALYQPIGMVFVEEDKWRIFSAVAQLYESVKRYPIYIVDYQWQNWRRFTSFDVAVVEGYAVDMSAEGLGEGCGVAYKTYSPAVFAHELIHCAQQAEGRVADRAAMELEAHSVERLVMLAMGGDETARKIAEAVRGGMGSYIASMTVDGVREAFAGSGVDIAALNYTLEGVSLKAIPAWAQYYRGLGELPPGLTMLHNIVHLYAERRSPLLADVLLRLFSRRIGGARPRAARGVDLSRDVDFLREYAYFAAQYQRGRLLPAHVASLTWLGFSKALRELDDYEKAKSYVAAVLREKLKYTATAVDIDTREIKPPEILDILRDIPQLSQQLSRVQQDSKHTSKESSTLHLHAQSQHPRGDGDEVVELTVADVEPHHVGGNVVLIPSYIMEKLKIRPGDYVAIAGKKVVYAQAQKAYTSDEGREVIRMDYVMRQNLGVKISDTVKVKRAVLGPAVKVVLVQKGLGAVDAESIRDVLLGKAVYLNQKIEIPFRGGAFRFLVTHVEPNPAYVSHNTEIVIQKEEAVAGKQADKALEVADASAEAKEPPDHFLMVADARPRDVGRSIVRVPVRVMKKLGIEPGDYVEIIGRKSAYAQVWPAYPEDEDKEVIRMDGIIRQNAGVGIGDTVKVRKAVLKAAQRVVLAPTEPVRVDPEYLKKQILLGKPVARGQAIDVPFYGGAIRFVVVHVYPDPAYISIDTQINVQDGERDIR</sequence>
<dbReference type="KEGG" id="pyr:P186_2826"/>
<keyword evidence="7" id="KW-1185">Reference proteome</keyword>
<accession>G7VFJ6</accession>
<reference evidence="6 7" key="1">
    <citation type="journal article" date="2012" name="J. Bacteriol.">
        <title>Complete genome sequence of strain 1860, a crenarchaeon of the genus pyrobaculum able to grow with various electron acceptors.</title>
        <authorList>
            <person name="Mardanov A.V."/>
            <person name="Gumerov V.M."/>
            <person name="Slobodkina G.B."/>
            <person name="Beletsky A.V."/>
            <person name="Bonch-Osmolovskaya E.A."/>
            <person name="Ravin N.V."/>
            <person name="Skryabin K.G."/>
        </authorList>
    </citation>
    <scope>NUCLEOTIDE SEQUENCE [LARGE SCALE GENOMIC DNA]</scope>
    <source>
        <strain evidence="6 7">1860</strain>
    </source>
</reference>
<evidence type="ECO:0000256" key="3">
    <source>
        <dbReference type="SAM" id="MobiDB-lite"/>
    </source>
</evidence>
<name>G7VFJ6_9CREN</name>
<protein>
    <submittedName>
        <fullName evidence="6">AAA family ATPase</fullName>
    </submittedName>
</protein>
<keyword evidence="1" id="KW-0547">Nucleotide-binding</keyword>
<gene>
    <name evidence="6" type="ORF">P186_2826</name>
</gene>